<dbReference type="EMBL" id="UINC01215678">
    <property type="protein sequence ID" value="SVE41482.1"/>
    <property type="molecule type" value="Genomic_DNA"/>
</dbReference>
<accession>A0A383DAH6</accession>
<protein>
    <submittedName>
        <fullName evidence="1">Uncharacterized protein</fullName>
    </submittedName>
</protein>
<name>A0A383DAH6_9ZZZZ</name>
<dbReference type="AlphaFoldDB" id="A0A383DAH6"/>
<proteinExistence type="predicted"/>
<organism evidence="1">
    <name type="scientific">marine metagenome</name>
    <dbReference type="NCBI Taxonomy" id="408172"/>
    <lineage>
        <taxon>unclassified sequences</taxon>
        <taxon>metagenomes</taxon>
        <taxon>ecological metagenomes</taxon>
    </lineage>
</organism>
<gene>
    <name evidence="1" type="ORF">METZ01_LOCUS494336</name>
</gene>
<reference evidence="1" key="1">
    <citation type="submission" date="2018-05" db="EMBL/GenBank/DDBJ databases">
        <authorList>
            <person name="Lanie J.A."/>
            <person name="Ng W.-L."/>
            <person name="Kazmierczak K.M."/>
            <person name="Andrzejewski T.M."/>
            <person name="Davidsen T.M."/>
            <person name="Wayne K.J."/>
            <person name="Tettelin H."/>
            <person name="Glass J.I."/>
            <person name="Rusch D."/>
            <person name="Podicherti R."/>
            <person name="Tsui H.-C.T."/>
            <person name="Winkler M.E."/>
        </authorList>
    </citation>
    <scope>NUCLEOTIDE SEQUENCE</scope>
</reference>
<sequence length="73" mass="8533">MKNKKAKRQILIRLTEQNYLKAIEACDVMKDENINRFVNLIIERYADDFIGTELKHNSAKSLNLKKNVPDLDV</sequence>
<evidence type="ECO:0000313" key="1">
    <source>
        <dbReference type="EMBL" id="SVE41482.1"/>
    </source>
</evidence>